<protein>
    <submittedName>
        <fullName evidence="1">Uncharacterized protein</fullName>
    </submittedName>
</protein>
<reference evidence="1 4" key="1">
    <citation type="submission" date="2017-11" db="EMBL/GenBank/DDBJ databases">
        <title>The genome of Rhizophagus clarus HR1 reveals common genetic basis of auxotrophy among arbuscular mycorrhizal fungi.</title>
        <authorList>
            <person name="Kobayashi Y."/>
        </authorList>
    </citation>
    <scope>NUCLEOTIDE SEQUENCE [LARGE SCALE GENOMIC DNA]</scope>
    <source>
        <strain evidence="1 4">HR1</strain>
    </source>
</reference>
<dbReference type="EMBL" id="BLAL01000208">
    <property type="protein sequence ID" value="GES91859.1"/>
    <property type="molecule type" value="Genomic_DNA"/>
</dbReference>
<organism evidence="1 4">
    <name type="scientific">Rhizophagus clarus</name>
    <dbReference type="NCBI Taxonomy" id="94130"/>
    <lineage>
        <taxon>Eukaryota</taxon>
        <taxon>Fungi</taxon>
        <taxon>Fungi incertae sedis</taxon>
        <taxon>Mucoromycota</taxon>
        <taxon>Glomeromycotina</taxon>
        <taxon>Glomeromycetes</taxon>
        <taxon>Glomerales</taxon>
        <taxon>Glomeraceae</taxon>
        <taxon>Rhizophagus</taxon>
    </lineage>
</organism>
<evidence type="ECO:0000313" key="3">
    <source>
        <dbReference type="EMBL" id="GES91859.1"/>
    </source>
</evidence>
<reference evidence="2" key="2">
    <citation type="submission" date="2019-10" db="EMBL/GenBank/DDBJ databases">
        <title>Conservation and host-specific expression of non-tandemly repeated heterogenous ribosome RNA gene in arbuscular mycorrhizal fungi.</title>
        <authorList>
            <person name="Maeda T."/>
            <person name="Kobayashi Y."/>
            <person name="Nakagawa T."/>
            <person name="Ezawa T."/>
            <person name="Yamaguchi K."/>
            <person name="Bino T."/>
            <person name="Nishimoto Y."/>
            <person name="Shigenobu S."/>
            <person name="Kawaguchi M."/>
        </authorList>
    </citation>
    <scope>NUCLEOTIDE SEQUENCE</scope>
    <source>
        <strain evidence="2">HR1</strain>
    </source>
</reference>
<dbReference type="EMBL" id="BEXD01000143">
    <property type="protein sequence ID" value="GBB84685.1"/>
    <property type="molecule type" value="Genomic_DNA"/>
</dbReference>
<accession>A0A2Z6Q5B6</accession>
<gene>
    <name evidence="2" type="ORF">RCL2_001245300</name>
    <name evidence="3" type="ORF">RCL2_001866100</name>
    <name evidence="1" type="ORF">RclHR1_11260006</name>
</gene>
<dbReference type="Proteomes" id="UP000247702">
    <property type="component" value="Unassembled WGS sequence"/>
</dbReference>
<keyword evidence="4" id="KW-1185">Reference proteome</keyword>
<dbReference type="EMBL" id="BLAL01000101">
    <property type="protein sequence ID" value="GES85368.1"/>
    <property type="molecule type" value="Genomic_DNA"/>
</dbReference>
<evidence type="ECO:0000313" key="1">
    <source>
        <dbReference type="EMBL" id="GBB84685.1"/>
    </source>
</evidence>
<evidence type="ECO:0000313" key="4">
    <source>
        <dbReference type="Proteomes" id="UP000247702"/>
    </source>
</evidence>
<dbReference type="AlphaFoldDB" id="A0A2Z6Q5B6"/>
<name>A0A2Z6Q5B6_9GLOM</name>
<evidence type="ECO:0000313" key="2">
    <source>
        <dbReference type="EMBL" id="GES85368.1"/>
    </source>
</evidence>
<proteinExistence type="predicted"/>
<dbReference type="Proteomes" id="UP000615446">
    <property type="component" value="Unassembled WGS sequence"/>
</dbReference>
<comment type="caution">
    <text evidence="1">The sequence shown here is derived from an EMBL/GenBank/DDBJ whole genome shotgun (WGS) entry which is preliminary data.</text>
</comment>
<sequence length="190" mass="22120">MGSNNQFFDSDNTISNLAPQTNFEQVVIDPRMNIPYVTVQNDDIHSSNNHKVFMGQISQPPVDTINSSIVQNKFNPIHPIAFFYQPPNDLYIYQIRCNEIEMSIQLLNELSSNVSNNQNGYNFFYQQQSGSQIYQVICKIISPSFVINLLNKTIYGIEIEQNIGHEELSFKFDQKENLKYYLTQYLNCFY</sequence>